<dbReference type="EMBL" id="JBHRZG010000008">
    <property type="protein sequence ID" value="MFC3832780.1"/>
    <property type="molecule type" value="Genomic_DNA"/>
</dbReference>
<name>A0ABV7Z968_9DEIO</name>
<organism evidence="2 3">
    <name type="scientific">Deinococcus rufus</name>
    <dbReference type="NCBI Taxonomy" id="2136097"/>
    <lineage>
        <taxon>Bacteria</taxon>
        <taxon>Thermotogati</taxon>
        <taxon>Deinococcota</taxon>
        <taxon>Deinococci</taxon>
        <taxon>Deinococcales</taxon>
        <taxon>Deinococcaceae</taxon>
        <taxon>Deinococcus</taxon>
    </lineage>
</organism>
<evidence type="ECO:0000313" key="2">
    <source>
        <dbReference type="EMBL" id="MFC3832780.1"/>
    </source>
</evidence>
<gene>
    <name evidence="2" type="ORF">ACFOSB_07915</name>
</gene>
<protein>
    <submittedName>
        <fullName evidence="2">Uncharacterized protein</fullName>
    </submittedName>
</protein>
<sequence length="276" mass="27271">MKHIMFPTAADADAFLADVQQQGATLGNATYTRRGTATDGTYADGTYADGTVTGDAGAGAEDAGAGAVKGTGVGAVVGAAAGFLATAGTVAAGVATGGLAVPVILGMAALGSGVGAAVGATGGAMGIDENRDGRTAETGTGDYYEADDSYYDRMDSTMSGGGRVVAVQDPVPANVMDAATRHGGEVVDAGDSVSRMDRGMTGGTTMGHATDAAGSKVDEAADRLRAAGHSAAASVTGNPEHDRLAAEDRARADMNNREADAAYDATRAEARDGDRR</sequence>
<feature type="compositionally biased region" description="Basic and acidic residues" evidence="1">
    <location>
        <begin position="239"/>
        <end position="276"/>
    </location>
</feature>
<dbReference type="RefSeq" id="WP_322473976.1">
    <property type="nucleotide sequence ID" value="NZ_JBHRZG010000008.1"/>
</dbReference>
<accession>A0ABV7Z968</accession>
<comment type="caution">
    <text evidence="2">The sequence shown here is derived from an EMBL/GenBank/DDBJ whole genome shotgun (WGS) entry which is preliminary data.</text>
</comment>
<evidence type="ECO:0000256" key="1">
    <source>
        <dbReference type="SAM" id="MobiDB-lite"/>
    </source>
</evidence>
<keyword evidence="3" id="KW-1185">Reference proteome</keyword>
<feature type="region of interest" description="Disordered" evidence="1">
    <location>
        <begin position="225"/>
        <end position="276"/>
    </location>
</feature>
<proteinExistence type="predicted"/>
<dbReference type="Proteomes" id="UP001595803">
    <property type="component" value="Unassembled WGS sequence"/>
</dbReference>
<evidence type="ECO:0000313" key="3">
    <source>
        <dbReference type="Proteomes" id="UP001595803"/>
    </source>
</evidence>
<reference evidence="3" key="1">
    <citation type="journal article" date="2019" name="Int. J. Syst. Evol. Microbiol.">
        <title>The Global Catalogue of Microorganisms (GCM) 10K type strain sequencing project: providing services to taxonomists for standard genome sequencing and annotation.</title>
        <authorList>
            <consortium name="The Broad Institute Genomics Platform"/>
            <consortium name="The Broad Institute Genome Sequencing Center for Infectious Disease"/>
            <person name="Wu L."/>
            <person name="Ma J."/>
        </authorList>
    </citation>
    <scope>NUCLEOTIDE SEQUENCE [LARGE SCALE GENOMIC DNA]</scope>
    <source>
        <strain evidence="3">CCTCC AB 2017081</strain>
    </source>
</reference>